<proteinExistence type="inferred from homology"/>
<dbReference type="GO" id="GO:0071013">
    <property type="term" value="C:catalytic step 2 spliceosome"/>
    <property type="evidence" value="ECO:0007669"/>
    <property type="project" value="TreeGrafter"/>
</dbReference>
<dbReference type="CDD" id="cd23338">
    <property type="entry name" value="beta-trefoil_FSCN_FRG1"/>
    <property type="match status" value="1"/>
</dbReference>
<dbReference type="GO" id="GO:0005730">
    <property type="term" value="C:nucleolus"/>
    <property type="evidence" value="ECO:0007669"/>
    <property type="project" value="UniProtKB-SubCell"/>
</dbReference>
<dbReference type="SUPFAM" id="SSF50405">
    <property type="entry name" value="Actin-crosslinking proteins"/>
    <property type="match status" value="1"/>
</dbReference>
<evidence type="ECO:0008006" key="7">
    <source>
        <dbReference type="Google" id="ProtNLM"/>
    </source>
</evidence>
<gene>
    <name evidence="5" type="ORF">A3Q56_06766</name>
</gene>
<comment type="similarity">
    <text evidence="2">Belongs to the FRG1 family.</text>
</comment>
<name>A0A177AU19_9BILA</name>
<reference evidence="5 6" key="1">
    <citation type="submission" date="2016-04" db="EMBL/GenBank/DDBJ databases">
        <title>The genome of Intoshia linei affirms orthonectids as highly simplified spiralians.</title>
        <authorList>
            <person name="Mikhailov K.V."/>
            <person name="Slusarev G.S."/>
            <person name="Nikitin M.A."/>
            <person name="Logacheva M.D."/>
            <person name="Penin A."/>
            <person name="Aleoshin V."/>
            <person name="Panchin Y.V."/>
        </authorList>
    </citation>
    <scope>NUCLEOTIDE SEQUENCE [LARGE SCALE GENOMIC DNA]</scope>
    <source>
        <strain evidence="5">Intl2013</strain>
        <tissue evidence="5">Whole animal</tissue>
    </source>
</reference>
<sequence length="254" mass="29430">MYNYGKSKLVLKSKKRKKKKIKEKIQQEIKVEKVKVEKMDDDWWVIEELGQCTNGIAIYFEKFKKYVKQLDNGMLILGDETDGGPQDVEVFTASIINEKVTIKTGYEKYMGLMHLSTQHSRTGNIEARSEAIGPREFWTPVFENNKCALLSANNLFLSLNEDGKLMAIADKVDDDCIIKILSNNTIKSSVANDDTKCMKQTEFNYIKKFQSFENNKYVINKESRRNLRSAKGEGKLYETLLNRREKMKSDKFCK</sequence>
<dbReference type="Gene3D" id="2.80.10.50">
    <property type="match status" value="1"/>
</dbReference>
<dbReference type="InterPro" id="IPR010414">
    <property type="entry name" value="FRG1"/>
</dbReference>
<evidence type="ECO:0000256" key="1">
    <source>
        <dbReference type="ARBA" id="ARBA00004604"/>
    </source>
</evidence>
<dbReference type="EMBL" id="LWCA01001253">
    <property type="protein sequence ID" value="OAF65528.1"/>
    <property type="molecule type" value="Genomic_DNA"/>
</dbReference>
<dbReference type="GO" id="GO:0055120">
    <property type="term" value="C:striated muscle dense body"/>
    <property type="evidence" value="ECO:0007669"/>
    <property type="project" value="TreeGrafter"/>
</dbReference>
<protein>
    <recommendedName>
        <fullName evidence="7">Protein FRG1</fullName>
    </recommendedName>
</protein>
<dbReference type="Pfam" id="PF06229">
    <property type="entry name" value="FRG1"/>
    <property type="match status" value="1"/>
</dbReference>
<comment type="caution">
    <text evidence="5">The sequence shown here is derived from an EMBL/GenBank/DDBJ whole genome shotgun (WGS) entry which is preliminary data.</text>
</comment>
<dbReference type="GO" id="GO:0051015">
    <property type="term" value="F:actin filament binding"/>
    <property type="evidence" value="ECO:0007669"/>
    <property type="project" value="TreeGrafter"/>
</dbReference>
<keyword evidence="4" id="KW-0175">Coiled coil</keyword>
<feature type="coiled-coil region" evidence="4">
    <location>
        <begin position="11"/>
        <end position="42"/>
    </location>
</feature>
<dbReference type="PANTHER" id="PTHR12928:SF0">
    <property type="entry name" value="FSHD REGION GENE 1"/>
    <property type="match status" value="1"/>
</dbReference>
<evidence type="ECO:0000256" key="2">
    <source>
        <dbReference type="ARBA" id="ARBA00010878"/>
    </source>
</evidence>
<evidence type="ECO:0000256" key="3">
    <source>
        <dbReference type="ARBA" id="ARBA00023242"/>
    </source>
</evidence>
<dbReference type="PANTHER" id="PTHR12928">
    <property type="entry name" value="FRG1 PROTEIN"/>
    <property type="match status" value="1"/>
</dbReference>
<accession>A0A177AU19</accession>
<evidence type="ECO:0000313" key="6">
    <source>
        <dbReference type="Proteomes" id="UP000078046"/>
    </source>
</evidence>
<evidence type="ECO:0000313" key="5">
    <source>
        <dbReference type="EMBL" id="OAF65528.1"/>
    </source>
</evidence>
<keyword evidence="3" id="KW-0539">Nucleus</keyword>
<organism evidence="5 6">
    <name type="scientific">Intoshia linei</name>
    <dbReference type="NCBI Taxonomy" id="1819745"/>
    <lineage>
        <taxon>Eukaryota</taxon>
        <taxon>Metazoa</taxon>
        <taxon>Spiralia</taxon>
        <taxon>Lophotrochozoa</taxon>
        <taxon>Mesozoa</taxon>
        <taxon>Orthonectida</taxon>
        <taxon>Rhopaluridae</taxon>
        <taxon>Intoshia</taxon>
    </lineage>
</organism>
<dbReference type="InterPro" id="IPR008999">
    <property type="entry name" value="Actin-crosslinking"/>
</dbReference>
<evidence type="ECO:0000256" key="4">
    <source>
        <dbReference type="SAM" id="Coils"/>
    </source>
</evidence>
<keyword evidence="6" id="KW-1185">Reference proteome</keyword>
<dbReference type="Proteomes" id="UP000078046">
    <property type="component" value="Unassembled WGS sequence"/>
</dbReference>
<dbReference type="AlphaFoldDB" id="A0A177AU19"/>
<comment type="subcellular location">
    <subcellularLocation>
        <location evidence="1">Nucleus</location>
        <location evidence="1">Nucleolus</location>
    </subcellularLocation>
</comment>
<dbReference type="OrthoDB" id="5539371at2759"/>